<reference evidence="2" key="1">
    <citation type="submission" date="2017-04" db="EMBL/GenBank/DDBJ databases">
        <authorList>
            <person name="Varghese N."/>
            <person name="Submissions S."/>
        </authorList>
    </citation>
    <scope>NUCLEOTIDE SEQUENCE [LARGE SCALE GENOMIC DNA]</scope>
    <source>
        <strain evidence="2">DSM 23072</strain>
    </source>
</reference>
<name>A0A1W1UXV0_9PAST</name>
<dbReference type="Proteomes" id="UP000192408">
    <property type="component" value="Unassembled WGS sequence"/>
</dbReference>
<sequence length="77" mass="8319">MALAPLVVRKFECSSENDAAQICAALNKAKYHSIALGSAVVSQCRPTKKLEGILAKVNLTEVIPSNYDLEQIQTMIA</sequence>
<evidence type="ECO:0000313" key="2">
    <source>
        <dbReference type="Proteomes" id="UP000192408"/>
    </source>
</evidence>
<keyword evidence="2" id="KW-1185">Reference proteome</keyword>
<dbReference type="STRING" id="1122938.SAMN05660772_02563"/>
<proteinExistence type="predicted"/>
<gene>
    <name evidence="1" type="ORF">SAMN05660772_02563</name>
</gene>
<dbReference type="EMBL" id="FWWV01000023">
    <property type="protein sequence ID" value="SMB85896.1"/>
    <property type="molecule type" value="Genomic_DNA"/>
</dbReference>
<dbReference type="RefSeq" id="WP_084257229.1">
    <property type="nucleotide sequence ID" value="NZ_FWWV01000023.1"/>
</dbReference>
<protein>
    <submittedName>
        <fullName evidence="1">Uncharacterized protein</fullName>
    </submittedName>
</protein>
<dbReference type="AlphaFoldDB" id="A0A1W1UXV0"/>
<evidence type="ECO:0000313" key="1">
    <source>
        <dbReference type="EMBL" id="SMB85896.1"/>
    </source>
</evidence>
<accession>A0A1W1UXV0</accession>
<organism evidence="1 2">
    <name type="scientific">Pasteurella testudinis DSM 23072</name>
    <dbReference type="NCBI Taxonomy" id="1122938"/>
    <lineage>
        <taxon>Bacteria</taxon>
        <taxon>Pseudomonadati</taxon>
        <taxon>Pseudomonadota</taxon>
        <taxon>Gammaproteobacteria</taxon>
        <taxon>Pasteurellales</taxon>
        <taxon>Pasteurellaceae</taxon>
        <taxon>Pasteurella</taxon>
    </lineage>
</organism>